<dbReference type="RefSeq" id="WP_133582315.1">
    <property type="nucleotide sequence ID" value="NZ_SNYJ01000029.1"/>
</dbReference>
<dbReference type="GO" id="GO:0005886">
    <property type="term" value="C:plasma membrane"/>
    <property type="evidence" value="ECO:0007669"/>
    <property type="project" value="UniProtKB-SubCell"/>
</dbReference>
<evidence type="ECO:0000256" key="6">
    <source>
        <dbReference type="SAM" id="SignalP"/>
    </source>
</evidence>
<dbReference type="Pfam" id="PF01497">
    <property type="entry name" value="Peripla_BP_2"/>
    <property type="match status" value="1"/>
</dbReference>
<dbReference type="AlphaFoldDB" id="A0A4V6PWD1"/>
<dbReference type="EMBL" id="SNYJ01000029">
    <property type="protein sequence ID" value="TDQ33755.1"/>
    <property type="molecule type" value="Genomic_DNA"/>
</dbReference>
<dbReference type="InterPro" id="IPR051313">
    <property type="entry name" value="Bact_iron-sidero_bind"/>
</dbReference>
<evidence type="ECO:0000256" key="5">
    <source>
        <dbReference type="SAM" id="MobiDB-lite"/>
    </source>
</evidence>
<comment type="caution">
    <text evidence="8">The sequence shown here is derived from an EMBL/GenBank/DDBJ whole genome shotgun (WGS) entry which is preliminary data.</text>
</comment>
<evidence type="ECO:0000256" key="2">
    <source>
        <dbReference type="ARBA" id="ARBA00008814"/>
    </source>
</evidence>
<sequence length="325" mass="35597">MPTAIIRLLRYSLFLLLLFVLTACGTTQVSSEPSDETTSATNSSTSDTQTVTDDFGHELTIPVQPEKVFAPYQEDALTTLGVTPIAKYSVNGTVQTHLESALEDVPSFEMASGISPEALLELDPDLVIVSSHFLPTEQYDPLAKIAPVYLLDSSSTDWEQSLRTIAELLGKSDQVEQKMTDYSGTLEDAKTTIAQQEQQRETYIVFPGEKEFFIVGSDFLSGKVLYGELGLTPPNIATETPDNFTSMSLEMIPELGDSNLFVITPEGQTTEQVKTLLDTLPLWSDLPAVQNDRVFHVDTGHWINSGYMANLAVTEDVLAALTSTK</sequence>
<dbReference type="PANTHER" id="PTHR30532:SF1">
    <property type="entry name" value="IRON(3+)-HYDROXAMATE-BINDING PROTEIN FHUD"/>
    <property type="match status" value="1"/>
</dbReference>
<keyword evidence="4 6" id="KW-0732">Signal</keyword>
<evidence type="ECO:0000259" key="7">
    <source>
        <dbReference type="PROSITE" id="PS50983"/>
    </source>
</evidence>
<dbReference type="GO" id="GO:0030288">
    <property type="term" value="C:outer membrane-bounded periplasmic space"/>
    <property type="evidence" value="ECO:0007669"/>
    <property type="project" value="TreeGrafter"/>
</dbReference>
<dbReference type="Gene3D" id="3.40.50.1980">
    <property type="entry name" value="Nitrogenase molybdenum iron protein domain"/>
    <property type="match status" value="2"/>
</dbReference>
<dbReference type="OrthoDB" id="2417096at2"/>
<feature type="domain" description="Fe/B12 periplasmic-binding" evidence="7">
    <location>
        <begin position="65"/>
        <end position="325"/>
    </location>
</feature>
<feature type="compositionally biased region" description="Low complexity" evidence="5">
    <location>
        <begin position="36"/>
        <end position="52"/>
    </location>
</feature>
<keyword evidence="3" id="KW-0813">Transport</keyword>
<dbReference type="InterPro" id="IPR002491">
    <property type="entry name" value="ABC_transptr_periplasmic_BD"/>
</dbReference>
<name>A0A4V6PWD1_9BACI</name>
<feature type="chain" id="PRO_5039618520" evidence="6">
    <location>
        <begin position="26"/>
        <end position="325"/>
    </location>
</feature>
<comment type="similarity">
    <text evidence="2">Belongs to the bacterial solute-binding protein 8 family.</text>
</comment>
<proteinExistence type="inferred from homology"/>
<keyword evidence="9" id="KW-1185">Reference proteome</keyword>
<dbReference type="GO" id="GO:1901678">
    <property type="term" value="P:iron coordination entity transport"/>
    <property type="evidence" value="ECO:0007669"/>
    <property type="project" value="UniProtKB-ARBA"/>
</dbReference>
<comment type="subcellular location">
    <subcellularLocation>
        <location evidence="1">Cell membrane</location>
        <topology evidence="1">Lipid-anchor</topology>
    </subcellularLocation>
</comment>
<accession>A0A4V6PWD1</accession>
<feature type="signal peptide" evidence="6">
    <location>
        <begin position="1"/>
        <end position="25"/>
    </location>
</feature>
<reference evidence="8 9" key="1">
    <citation type="submission" date="2019-03" db="EMBL/GenBank/DDBJ databases">
        <title>Genomic Encyclopedia of Type Strains, Phase IV (KMG-IV): sequencing the most valuable type-strain genomes for metagenomic binning, comparative biology and taxonomic classification.</title>
        <authorList>
            <person name="Goeker M."/>
        </authorList>
    </citation>
    <scope>NUCLEOTIDE SEQUENCE [LARGE SCALE GENOMIC DNA]</scope>
    <source>
        <strain evidence="8 9">DSM 28697</strain>
    </source>
</reference>
<evidence type="ECO:0000313" key="9">
    <source>
        <dbReference type="Proteomes" id="UP000295632"/>
    </source>
</evidence>
<dbReference type="PROSITE" id="PS51257">
    <property type="entry name" value="PROKAR_LIPOPROTEIN"/>
    <property type="match status" value="1"/>
</dbReference>
<evidence type="ECO:0000313" key="8">
    <source>
        <dbReference type="EMBL" id="TDQ33755.1"/>
    </source>
</evidence>
<evidence type="ECO:0000256" key="1">
    <source>
        <dbReference type="ARBA" id="ARBA00004193"/>
    </source>
</evidence>
<organism evidence="8 9">
    <name type="scientific">Aureibacillus halotolerans</name>
    <dbReference type="NCBI Taxonomy" id="1508390"/>
    <lineage>
        <taxon>Bacteria</taxon>
        <taxon>Bacillati</taxon>
        <taxon>Bacillota</taxon>
        <taxon>Bacilli</taxon>
        <taxon>Bacillales</taxon>
        <taxon>Bacillaceae</taxon>
        <taxon>Aureibacillus</taxon>
    </lineage>
</organism>
<gene>
    <name evidence="8" type="ORF">EV213_12921</name>
</gene>
<evidence type="ECO:0000256" key="4">
    <source>
        <dbReference type="ARBA" id="ARBA00022729"/>
    </source>
</evidence>
<dbReference type="SUPFAM" id="SSF53807">
    <property type="entry name" value="Helical backbone' metal receptor"/>
    <property type="match status" value="1"/>
</dbReference>
<dbReference type="PANTHER" id="PTHR30532">
    <property type="entry name" value="IRON III DICITRATE-BINDING PERIPLASMIC PROTEIN"/>
    <property type="match status" value="1"/>
</dbReference>
<dbReference type="Proteomes" id="UP000295632">
    <property type="component" value="Unassembled WGS sequence"/>
</dbReference>
<feature type="region of interest" description="Disordered" evidence="5">
    <location>
        <begin position="29"/>
        <end position="52"/>
    </location>
</feature>
<evidence type="ECO:0000256" key="3">
    <source>
        <dbReference type="ARBA" id="ARBA00022448"/>
    </source>
</evidence>
<dbReference type="PROSITE" id="PS50983">
    <property type="entry name" value="FE_B12_PBP"/>
    <property type="match status" value="1"/>
</dbReference>
<protein>
    <submittedName>
        <fullName evidence="8">Iron complex transport system substrate-binding protein</fullName>
    </submittedName>
</protein>